<evidence type="ECO:0000313" key="8">
    <source>
        <dbReference type="Proteomes" id="UP000249081"/>
    </source>
</evidence>
<keyword evidence="2" id="KW-0677">Repeat</keyword>
<evidence type="ECO:0000313" key="7">
    <source>
        <dbReference type="EMBL" id="PZO37682.1"/>
    </source>
</evidence>
<dbReference type="PROSITE" id="PS00678">
    <property type="entry name" value="WD_REPEATS_1"/>
    <property type="match status" value="8"/>
</dbReference>
<dbReference type="SUPFAM" id="SSF50978">
    <property type="entry name" value="WD40 repeat-like"/>
    <property type="match status" value="2"/>
</dbReference>
<dbReference type="PROSITE" id="PS50294">
    <property type="entry name" value="WD_REPEATS_REGION"/>
    <property type="match status" value="12"/>
</dbReference>
<dbReference type="Pfam" id="PF00931">
    <property type="entry name" value="NB-ARC"/>
    <property type="match status" value="1"/>
</dbReference>
<feature type="repeat" description="WD" evidence="3">
    <location>
        <begin position="957"/>
        <end position="984"/>
    </location>
</feature>
<evidence type="ECO:0000259" key="6">
    <source>
        <dbReference type="Pfam" id="PF26355"/>
    </source>
</evidence>
<sequence>MSPHDPDHPPATSDHEVDSASDLVAFADAWVMAKTGSGFSGLERALLKAAWSVERQSYDQIAVTCGYSAHYLRKHVGPKLWQTLSTALGEKVTKLNARQRLERLRGRQSHPPALSPPLGNTTFDSEDTDLGWPAPVGLPSSSSLTLRSVYQDWGEAVDVDIFYGRQAELSTLWQWVTTDRCRLVGIFGVGGMGKTHVSVKLARQLAEAVTSQGSVPLPLYDVVIWRSLRNGPPLHELLANLLQTFIRISWAHREVSTDAQLSQVMTLLSSHRCLLVLDNAETILQEGESAGHYRPGYENYGVFFKCMGETSHQSCLVINGREKPREFAVLEGEQTPVRSLYLKGLAAQSGHQLLVAKGLAKGVESTLSPQITDLVQRYGGNPLALKIVSATVQDLFDGDIAAFLQQDIMVVEALDDLLEQHFMRLTALEQSILYWLAMAREPISLSTLGDDLVQAPGQRSILDALKSLGQRSLIERHQGQFSIQPVIMEYLLDRLVKQVFEEIVQVADWETLGPDQPPILLTTQALIKAQAKDYVREAQIRLILKPLLDQLWVELKTQRQIAAVLTQMLRWQQTHWPLAAGYLAGNLLNLLIHMGADLSGYDCSNLTIWQAYLEGSNLRNVNFSYSDLSRSVLTETFASTLSVAFSPAGDHFATATTDNDICLWQTADGTKTMVYQGHTGWVHSVTFSPTGSVLASGSEDHTIRLWQVQTGQCLTTLRGHQSWVWAVVFSPDGQFLASSSNDQTVRLWDVETGTCINVFEGHQNWVWSVAFSPDGCLLASGSNDQTIKLWEVDSGRCRQTLLGHTDWVQSVAFSPAGDFLVSGSRDRSLKLWDVAVGTCIATLQGHENWVQSVTFSPAGQLLASASNDQTVKLWEVSTGTCIKTLQCSIQDIWSVAFSPDGRWLIVGGSDQTVQLWEVKTGKCVKTLRGHLNGILSMAFSPVCLPDSQGHGGASPEENGYTLVTGGCDRTLRLWNLTTEQSTLTLSGHTSWVRSVAASPCQNLLASGSSDHTIRLWDSSSGQCLKILQGHISWVRSVCFSPNGLTLASGSTDHSVRIWSVQTGECLHHLQGHSHWVRCVTFSPHPARPLVASCGDDQTIRLWDGTTGDCLRILAGHTSGIWSVAFSPDGQTLVSGGDDQVVKVWDVATGQCLQTLAGHTHWIQSVAFSPDGQWIASGSNDQTIRLWNAATGDCLHRMHSHYNRIWSVAFKPAIALSPEAPMELFSASEDGTIRVWDAVTGQCLKVLSVPGLCEGMNIWGTKGLTSAQGATLRVLGAVPMSYDWSEDLP</sequence>
<dbReference type="SUPFAM" id="SSF141571">
    <property type="entry name" value="Pentapeptide repeat-like"/>
    <property type="match status" value="1"/>
</dbReference>
<name>A0A2W4VZB1_9CYAN</name>
<dbReference type="Pfam" id="PF00805">
    <property type="entry name" value="Pentapeptide"/>
    <property type="match status" value="1"/>
</dbReference>
<dbReference type="GO" id="GO:0043531">
    <property type="term" value="F:ADP binding"/>
    <property type="evidence" value="ECO:0007669"/>
    <property type="project" value="InterPro"/>
</dbReference>
<evidence type="ECO:0000256" key="4">
    <source>
        <dbReference type="SAM" id="MobiDB-lite"/>
    </source>
</evidence>
<dbReference type="PANTHER" id="PTHR22847">
    <property type="entry name" value="WD40 REPEAT PROTEIN"/>
    <property type="match status" value="1"/>
</dbReference>
<accession>A0A2W4VZB1</accession>
<feature type="repeat" description="WD" evidence="3">
    <location>
        <begin position="1027"/>
        <end position="1068"/>
    </location>
</feature>
<feature type="repeat" description="WD" evidence="3">
    <location>
        <begin position="885"/>
        <end position="926"/>
    </location>
</feature>
<gene>
    <name evidence="7" type="ORF">DCF17_15610</name>
</gene>
<keyword evidence="1 3" id="KW-0853">WD repeat</keyword>
<dbReference type="InterPro" id="IPR020472">
    <property type="entry name" value="WD40_PAC1"/>
</dbReference>
<dbReference type="Gene3D" id="2.130.10.10">
    <property type="entry name" value="YVTN repeat-like/Quinoprotein amine dehydrogenase"/>
    <property type="match status" value="7"/>
</dbReference>
<feature type="region of interest" description="Disordered" evidence="4">
    <location>
        <begin position="103"/>
        <end position="126"/>
    </location>
</feature>
<feature type="repeat" description="WD" evidence="3">
    <location>
        <begin position="843"/>
        <end position="884"/>
    </location>
</feature>
<dbReference type="Pfam" id="PF26355">
    <property type="entry name" value="HTH_VMAP-M9"/>
    <property type="match status" value="1"/>
</dbReference>
<feature type="repeat" description="WD" evidence="3">
    <location>
        <begin position="985"/>
        <end position="1026"/>
    </location>
</feature>
<dbReference type="Proteomes" id="UP000249081">
    <property type="component" value="Unassembled WGS sequence"/>
</dbReference>
<feature type="repeat" description="WD" evidence="3">
    <location>
        <begin position="801"/>
        <end position="842"/>
    </location>
</feature>
<evidence type="ECO:0000256" key="2">
    <source>
        <dbReference type="ARBA" id="ARBA00022737"/>
    </source>
</evidence>
<dbReference type="PROSITE" id="PS50082">
    <property type="entry name" value="WD_REPEATS_2"/>
    <property type="match status" value="14"/>
</dbReference>
<dbReference type="InterPro" id="IPR001680">
    <property type="entry name" value="WD40_rpt"/>
</dbReference>
<feature type="repeat" description="WD" evidence="3">
    <location>
        <begin position="1069"/>
        <end position="1112"/>
    </location>
</feature>
<feature type="repeat" description="WD" evidence="3">
    <location>
        <begin position="633"/>
        <end position="674"/>
    </location>
</feature>
<feature type="repeat" description="WD" evidence="3">
    <location>
        <begin position="759"/>
        <end position="800"/>
    </location>
</feature>
<dbReference type="InterPro" id="IPR001646">
    <property type="entry name" value="5peptide_repeat"/>
</dbReference>
<feature type="repeat" description="WD" evidence="3">
    <location>
        <begin position="1197"/>
        <end position="1245"/>
    </location>
</feature>
<feature type="repeat" description="WD" evidence="3">
    <location>
        <begin position="675"/>
        <end position="716"/>
    </location>
</feature>
<reference evidence="8" key="1">
    <citation type="submission" date="2018-04" db="EMBL/GenBank/DDBJ databases">
        <authorList>
            <person name="Cornet L."/>
        </authorList>
    </citation>
    <scope>NUCLEOTIDE SEQUENCE [LARGE SCALE GENOMIC DNA]</scope>
</reference>
<dbReference type="PRINTS" id="PR00364">
    <property type="entry name" value="DISEASERSIST"/>
</dbReference>
<dbReference type="PANTHER" id="PTHR22847:SF637">
    <property type="entry name" value="WD REPEAT DOMAIN 5B"/>
    <property type="match status" value="1"/>
</dbReference>
<comment type="caution">
    <text evidence="7">The sequence shown here is derived from an EMBL/GenBank/DDBJ whole genome shotgun (WGS) entry which is preliminary data.</text>
</comment>
<protein>
    <submittedName>
        <fullName evidence="7">Uncharacterized protein</fullName>
    </submittedName>
</protein>
<dbReference type="InterPro" id="IPR019775">
    <property type="entry name" value="WD40_repeat_CS"/>
</dbReference>
<dbReference type="InterPro" id="IPR015943">
    <property type="entry name" value="WD40/YVTN_repeat-like_dom_sf"/>
</dbReference>
<dbReference type="EMBL" id="QBMN01000117">
    <property type="protein sequence ID" value="PZO37682.1"/>
    <property type="molecule type" value="Genomic_DNA"/>
</dbReference>
<feature type="repeat" description="WD" evidence="3">
    <location>
        <begin position="1155"/>
        <end position="1196"/>
    </location>
</feature>
<feature type="repeat" description="WD" evidence="3">
    <location>
        <begin position="1113"/>
        <end position="1154"/>
    </location>
</feature>
<feature type="domain" description="NB-ARC" evidence="5">
    <location>
        <begin position="166"/>
        <end position="279"/>
    </location>
</feature>
<dbReference type="Pfam" id="PF25173">
    <property type="entry name" value="Beta-prop_WDR3_1st"/>
    <property type="match status" value="2"/>
</dbReference>
<feature type="repeat" description="WD" evidence="3">
    <location>
        <begin position="717"/>
        <end position="758"/>
    </location>
</feature>
<dbReference type="Pfam" id="PF00400">
    <property type="entry name" value="WD40"/>
    <property type="match status" value="6"/>
</dbReference>
<organism evidence="7 8">
    <name type="scientific">Shackletoniella antarctica</name>
    <dbReference type="NCBI Taxonomy" id="268115"/>
    <lineage>
        <taxon>Bacteria</taxon>
        <taxon>Bacillati</taxon>
        <taxon>Cyanobacteriota</taxon>
        <taxon>Cyanophyceae</taxon>
        <taxon>Oculatellales</taxon>
        <taxon>Oculatellaceae</taxon>
        <taxon>Shackletoniella</taxon>
    </lineage>
</organism>
<dbReference type="InterPro" id="IPR002182">
    <property type="entry name" value="NB-ARC"/>
</dbReference>
<dbReference type="CDD" id="cd00200">
    <property type="entry name" value="WD40"/>
    <property type="match status" value="2"/>
</dbReference>
<evidence type="ECO:0000256" key="3">
    <source>
        <dbReference type="PROSITE-ProRule" id="PRU00221"/>
    </source>
</evidence>
<evidence type="ECO:0000256" key="1">
    <source>
        <dbReference type="ARBA" id="ARBA00022574"/>
    </source>
</evidence>
<dbReference type="SUPFAM" id="SSF52540">
    <property type="entry name" value="P-loop containing nucleoside triphosphate hydrolases"/>
    <property type="match status" value="1"/>
</dbReference>
<feature type="domain" description="vWA-MoxR associated protein N-terminal HTH" evidence="6">
    <location>
        <begin position="22"/>
        <end position="104"/>
    </location>
</feature>
<proteinExistence type="predicted"/>
<dbReference type="InterPro" id="IPR036322">
    <property type="entry name" value="WD40_repeat_dom_sf"/>
</dbReference>
<evidence type="ECO:0000259" key="5">
    <source>
        <dbReference type="Pfam" id="PF00931"/>
    </source>
</evidence>
<dbReference type="PRINTS" id="PR00320">
    <property type="entry name" value="GPROTEINBRPT"/>
</dbReference>
<reference evidence="7 8" key="2">
    <citation type="submission" date="2018-06" db="EMBL/GenBank/DDBJ databases">
        <title>Metagenomic assembly of (sub)arctic Cyanobacteria and their associated microbiome from non-axenic cultures.</title>
        <authorList>
            <person name="Baurain D."/>
        </authorList>
    </citation>
    <scope>NUCLEOTIDE SEQUENCE [LARGE SCALE GENOMIC DNA]</scope>
    <source>
        <strain evidence="7">ULC041bin1</strain>
    </source>
</reference>
<dbReference type="InterPro" id="IPR058651">
    <property type="entry name" value="HTH_VMAP-M9"/>
</dbReference>
<dbReference type="InterPro" id="IPR027417">
    <property type="entry name" value="P-loop_NTPase"/>
</dbReference>
<dbReference type="Gene3D" id="3.40.50.300">
    <property type="entry name" value="P-loop containing nucleotide triphosphate hydrolases"/>
    <property type="match status" value="1"/>
</dbReference>
<dbReference type="SMART" id="SM00320">
    <property type="entry name" value="WD40"/>
    <property type="match status" value="14"/>
</dbReference>